<feature type="compositionally biased region" description="Low complexity" evidence="1">
    <location>
        <begin position="680"/>
        <end position="700"/>
    </location>
</feature>
<feature type="compositionally biased region" description="Low complexity" evidence="1">
    <location>
        <begin position="338"/>
        <end position="348"/>
    </location>
</feature>
<feature type="compositionally biased region" description="Polar residues" evidence="1">
    <location>
        <begin position="441"/>
        <end position="453"/>
    </location>
</feature>
<organism evidence="3 4">
    <name type="scientific">[Candida] railenensis</name>
    <dbReference type="NCBI Taxonomy" id="45579"/>
    <lineage>
        <taxon>Eukaryota</taxon>
        <taxon>Fungi</taxon>
        <taxon>Dikarya</taxon>
        <taxon>Ascomycota</taxon>
        <taxon>Saccharomycotina</taxon>
        <taxon>Pichiomycetes</taxon>
        <taxon>Debaryomycetaceae</taxon>
        <taxon>Kurtzmaniella</taxon>
    </lineage>
</organism>
<feature type="compositionally biased region" description="Basic and acidic residues" evidence="1">
    <location>
        <begin position="315"/>
        <end position="326"/>
    </location>
</feature>
<feature type="compositionally biased region" description="Low complexity" evidence="1">
    <location>
        <begin position="574"/>
        <end position="588"/>
    </location>
</feature>
<feature type="compositionally biased region" description="Polar residues" evidence="1">
    <location>
        <begin position="756"/>
        <end position="782"/>
    </location>
</feature>
<feature type="region of interest" description="Disordered" evidence="1">
    <location>
        <begin position="742"/>
        <end position="782"/>
    </location>
</feature>
<dbReference type="AlphaFoldDB" id="A0A9P0VX64"/>
<evidence type="ECO:0000313" key="4">
    <source>
        <dbReference type="Proteomes" id="UP000837801"/>
    </source>
</evidence>
<feature type="compositionally biased region" description="Basic and acidic residues" evidence="1">
    <location>
        <begin position="392"/>
        <end position="403"/>
    </location>
</feature>
<feature type="region of interest" description="Disordered" evidence="1">
    <location>
        <begin position="680"/>
        <end position="729"/>
    </location>
</feature>
<dbReference type="GO" id="GO:0019825">
    <property type="term" value="F:oxygen binding"/>
    <property type="evidence" value="ECO:0007669"/>
    <property type="project" value="InterPro"/>
</dbReference>
<reference evidence="3" key="1">
    <citation type="submission" date="2022-03" db="EMBL/GenBank/DDBJ databases">
        <authorList>
            <person name="Legras J.-L."/>
            <person name="Devillers H."/>
            <person name="Grondin C."/>
        </authorList>
    </citation>
    <scope>NUCLEOTIDE SEQUENCE</scope>
    <source>
        <strain evidence="3">CLIB 1423</strain>
    </source>
</reference>
<dbReference type="EMBL" id="CAKXYY010000005">
    <property type="protein sequence ID" value="CAH2352132.1"/>
    <property type="molecule type" value="Genomic_DNA"/>
</dbReference>
<keyword evidence="4" id="KW-1185">Reference proteome</keyword>
<dbReference type="PROSITE" id="PS01033">
    <property type="entry name" value="GLOBIN"/>
    <property type="match status" value="1"/>
</dbReference>
<feature type="compositionally biased region" description="Polar residues" evidence="1">
    <location>
        <begin position="495"/>
        <end position="510"/>
    </location>
</feature>
<dbReference type="GO" id="GO:0046210">
    <property type="term" value="P:nitric oxide catabolic process"/>
    <property type="evidence" value="ECO:0007669"/>
    <property type="project" value="TreeGrafter"/>
</dbReference>
<feature type="region of interest" description="Disordered" evidence="1">
    <location>
        <begin position="495"/>
        <end position="622"/>
    </location>
</feature>
<dbReference type="PANTHER" id="PTHR43396">
    <property type="entry name" value="FLAVOHEMOPROTEIN"/>
    <property type="match status" value="1"/>
</dbReference>
<feature type="compositionally biased region" description="Polar residues" evidence="1">
    <location>
        <begin position="550"/>
        <end position="570"/>
    </location>
</feature>
<dbReference type="OrthoDB" id="4025615at2759"/>
<dbReference type="InterPro" id="IPR000971">
    <property type="entry name" value="Globin"/>
</dbReference>
<dbReference type="CDD" id="cd01040">
    <property type="entry name" value="Mb-like"/>
    <property type="match status" value="1"/>
</dbReference>
<dbReference type="InterPro" id="IPR012292">
    <property type="entry name" value="Globin/Proto"/>
</dbReference>
<feature type="domain" description="Globin" evidence="2">
    <location>
        <begin position="5"/>
        <end position="147"/>
    </location>
</feature>
<dbReference type="GO" id="GO:0071949">
    <property type="term" value="F:FAD binding"/>
    <property type="evidence" value="ECO:0007669"/>
    <property type="project" value="TreeGrafter"/>
</dbReference>
<comment type="caution">
    <text evidence="3">The sequence shown here is derived from an EMBL/GenBank/DDBJ whole genome shotgun (WGS) entry which is preliminary data.</text>
</comment>
<dbReference type="GO" id="GO:0008941">
    <property type="term" value="F:nitric oxide dioxygenase NAD(P)H activity"/>
    <property type="evidence" value="ECO:0007669"/>
    <property type="project" value="TreeGrafter"/>
</dbReference>
<proteinExistence type="predicted"/>
<name>A0A9P0VX64_9ASCO</name>
<dbReference type="Proteomes" id="UP000837801">
    <property type="component" value="Unassembled WGS sequence"/>
</dbReference>
<feature type="compositionally biased region" description="Basic and acidic residues" evidence="1">
    <location>
        <begin position="533"/>
        <end position="545"/>
    </location>
</feature>
<evidence type="ECO:0000259" key="2">
    <source>
        <dbReference type="PROSITE" id="PS01033"/>
    </source>
</evidence>
<dbReference type="PANTHER" id="PTHR43396:SF6">
    <property type="entry name" value="ABL201WP"/>
    <property type="match status" value="1"/>
</dbReference>
<dbReference type="GO" id="GO:0071500">
    <property type="term" value="P:cellular response to nitrosative stress"/>
    <property type="evidence" value="ECO:0007669"/>
    <property type="project" value="TreeGrafter"/>
</dbReference>
<gene>
    <name evidence="3" type="ORF">CLIB1423_05S06348</name>
</gene>
<dbReference type="Gene3D" id="1.10.490.10">
    <property type="entry name" value="Globins"/>
    <property type="match status" value="1"/>
</dbReference>
<dbReference type="InterPro" id="IPR044399">
    <property type="entry name" value="Mb-like_M"/>
</dbReference>
<sequence>MSTLTLQDDDLFMVRYSWSNLQLKNKDGQNRFMNKLFANMIIANPKLHSLFNTEEVVREQAKLFGEMVSFTMAYLDDTPVLHDCMSQFVKENPSIINLGINYIEPLGISLIQTFHQTLGKGKFSPQLEGLWVKVYLYLANSLLQSSNDSDSQSLISVESEEEVVTSEDDRNPYDNFNTENMSYGKVNKDSGSKNNLNFGPVKVKFQLSSNEKYKGFRRSVNEAPDTELEASIPANAVPKNKYSVSNIIAPQPTFSKAPLTPVSSSSPPPSVNSANFDPRKIRRNSKQPSRDDYETLPAKNPRRMNSTASSISDQPPRRMSFDRKELPTPPSETIDMLSSAVEDFSSSSEEVESEEEPVILAPVINSLPKDPRRLQFKREIPANLGDSESDEELKAPEKPFDPRRLRRRPTSQSPAFTPEESEAEQEQQQDAESVYSGTAPLFSSKSASSTTVGRKQAPRVVSSTAPMVVSYPLRRQVFTEEEDDDDSSLMNELLQITTQSQNNGQAPSRSVSRENPYAKGLAPIREADFDDDTSSKYDSDNENSDHSSSTYERSGSQDEVSSGVSTLSLHNSDYRSSISSGNSSPNFSPIENSKSFQQQQQQHTHRARQLSQSSEISYMKPLDIPEPRTTYVKNQTSYRVSAGFMRSSFVLQNMAQKQSNSTQAPVQRAAPAPVVVAAPKQVSAPRAPSSRVPSIPIPASIEEEIEEETTQEKDTGIQSRVESDSDSDDDCLDLINSFVPVPTKKQTKATKPYVTQPRSHPQLQKSRTKSSPQLQQAPVKSVNTNSPIVLACDKGEKRSLRERLGFSRSGSKPSSRANSFTSASFTMSHNTMSTSDLVSVASNDSAESTFSGFSFFSSQPSDGNRNRRASMDTRRRSIDVRVPKIPGAAKYNKIKAGKFQMFGAAI</sequence>
<evidence type="ECO:0000313" key="3">
    <source>
        <dbReference type="EMBL" id="CAH2352132.1"/>
    </source>
</evidence>
<dbReference type="SUPFAM" id="SSF46458">
    <property type="entry name" value="Globin-like"/>
    <property type="match status" value="1"/>
</dbReference>
<feature type="region of interest" description="Disordered" evidence="1">
    <location>
        <begin position="253"/>
        <end position="357"/>
    </location>
</feature>
<protein>
    <recommendedName>
        <fullName evidence="2">Globin domain-containing protein</fullName>
    </recommendedName>
</protein>
<accession>A0A9P0VX64</accession>
<dbReference type="GO" id="GO:0020037">
    <property type="term" value="F:heme binding"/>
    <property type="evidence" value="ECO:0007669"/>
    <property type="project" value="InterPro"/>
</dbReference>
<evidence type="ECO:0000256" key="1">
    <source>
        <dbReference type="SAM" id="MobiDB-lite"/>
    </source>
</evidence>
<feature type="compositionally biased region" description="Polar residues" evidence="1">
    <location>
        <begin position="303"/>
        <end position="313"/>
    </location>
</feature>
<dbReference type="InterPro" id="IPR009050">
    <property type="entry name" value="Globin-like_sf"/>
</dbReference>
<feature type="compositionally biased region" description="Acidic residues" evidence="1">
    <location>
        <begin position="419"/>
        <end position="429"/>
    </location>
</feature>
<feature type="region of interest" description="Disordered" evidence="1">
    <location>
        <begin position="378"/>
        <end position="473"/>
    </location>
</feature>
<feature type="region of interest" description="Disordered" evidence="1">
    <location>
        <begin position="853"/>
        <end position="877"/>
    </location>
</feature>